<feature type="transmembrane region" description="Helical" evidence="1">
    <location>
        <begin position="12"/>
        <end position="33"/>
    </location>
</feature>
<gene>
    <name evidence="2" type="ORF">ACD_80C00146G0005</name>
</gene>
<dbReference type="AlphaFoldDB" id="K1X425"/>
<sequence>MKNFTTPQNLRKIAWILLIVGWLNRGLMWLFNVNVVASIFWYGFFGRVIYTLVWISTVYVLLYPASKIHTPLRK</sequence>
<protein>
    <submittedName>
        <fullName evidence="2">Uncharacterized protein</fullName>
    </submittedName>
</protein>
<keyword evidence="1" id="KW-0472">Membrane</keyword>
<dbReference type="Pfam" id="PF04070">
    <property type="entry name" value="DUF378"/>
    <property type="match status" value="1"/>
</dbReference>
<feature type="transmembrane region" description="Helical" evidence="1">
    <location>
        <begin position="39"/>
        <end position="65"/>
    </location>
</feature>
<organism evidence="2">
    <name type="scientific">uncultured bacterium</name>
    <name type="common">gcode 4</name>
    <dbReference type="NCBI Taxonomy" id="1234023"/>
    <lineage>
        <taxon>Bacteria</taxon>
        <taxon>environmental samples</taxon>
    </lineage>
</organism>
<keyword evidence="1" id="KW-0812">Transmembrane</keyword>
<proteinExistence type="predicted"/>
<evidence type="ECO:0000256" key="1">
    <source>
        <dbReference type="SAM" id="Phobius"/>
    </source>
</evidence>
<comment type="caution">
    <text evidence="2">The sequence shown here is derived from an EMBL/GenBank/DDBJ whole genome shotgun (WGS) entry which is preliminary data.</text>
</comment>
<reference evidence="2" key="1">
    <citation type="journal article" date="2012" name="Science">
        <title>Fermentation, hydrogen, and sulfur metabolism in multiple uncultivated bacterial phyla.</title>
        <authorList>
            <person name="Wrighton K.C."/>
            <person name="Thomas B.C."/>
            <person name="Sharon I."/>
            <person name="Miller C.S."/>
            <person name="Castelle C.J."/>
            <person name="VerBerkmoes N.C."/>
            <person name="Wilkins M.J."/>
            <person name="Hettich R.L."/>
            <person name="Lipton M.S."/>
            <person name="Williams K.H."/>
            <person name="Long P.E."/>
            <person name="Banfield J.F."/>
        </authorList>
    </citation>
    <scope>NUCLEOTIDE SEQUENCE [LARGE SCALE GENOMIC DNA]</scope>
</reference>
<keyword evidence="1" id="KW-1133">Transmembrane helix</keyword>
<dbReference type="InterPro" id="IPR007211">
    <property type="entry name" value="DUF378"/>
</dbReference>
<accession>K1X425</accession>
<name>K1X425_9BACT</name>
<dbReference type="EMBL" id="AMFJ01036153">
    <property type="protein sequence ID" value="EKD24850.1"/>
    <property type="molecule type" value="Genomic_DNA"/>
</dbReference>
<evidence type="ECO:0000313" key="2">
    <source>
        <dbReference type="EMBL" id="EKD24850.1"/>
    </source>
</evidence>